<dbReference type="Gene3D" id="1.10.3730.20">
    <property type="match status" value="1"/>
</dbReference>
<dbReference type="Proteomes" id="UP001205919">
    <property type="component" value="Unassembled WGS sequence"/>
</dbReference>
<feature type="transmembrane region" description="Helical" evidence="1">
    <location>
        <begin position="100"/>
        <end position="121"/>
    </location>
</feature>
<feature type="transmembrane region" description="Helical" evidence="1">
    <location>
        <begin position="72"/>
        <end position="94"/>
    </location>
</feature>
<dbReference type="InterPro" id="IPR037185">
    <property type="entry name" value="EmrE-like"/>
</dbReference>
<name>A0AAW5K7C5_9BACT</name>
<feature type="transmembrane region" description="Helical" evidence="1">
    <location>
        <begin position="157"/>
        <end position="177"/>
    </location>
</feature>
<sequence length="300" mass="31830">MIIKKETLLGALMVITAGACWGMTGTVRAIIAPAEASSLTVGSARVFASGSILFLYSFFFRRKSVFHKGWNFKGILLSAFGLTAYQFAFFPAVLLTGVGIGSLVGLGAAPIMAGFSGFLFFKEKLTPRWYTATCLAIAGCVLLVTSGGSDELGHANIFGIFLALCAGMSYAYQGIGLRIIGPRDPIETVSWINMFSGLMALPCLIMGDISWLAKPAGIFCVFMLSVVSTILPSVLFAKGILNLTLGKAYTLSLSEPLTAWFLSAVFLGERLSPAGFLGVSLLLLGIIILTLEKTSEDNSV</sequence>
<keyword evidence="1" id="KW-0812">Transmembrane</keyword>
<dbReference type="PROSITE" id="PS51257">
    <property type="entry name" value="PROKAR_LIPOPROTEIN"/>
    <property type="match status" value="1"/>
</dbReference>
<keyword evidence="1" id="KW-1133">Transmembrane helix</keyword>
<organism evidence="3 4">
    <name type="scientific">Cloacibacillus evryensis</name>
    <dbReference type="NCBI Taxonomy" id="508460"/>
    <lineage>
        <taxon>Bacteria</taxon>
        <taxon>Thermotogati</taxon>
        <taxon>Synergistota</taxon>
        <taxon>Synergistia</taxon>
        <taxon>Synergistales</taxon>
        <taxon>Synergistaceae</taxon>
        <taxon>Cloacibacillus</taxon>
    </lineage>
</organism>
<dbReference type="PANTHER" id="PTHR22911:SF79">
    <property type="entry name" value="MOBA-LIKE NTP TRANSFERASE DOMAIN-CONTAINING PROTEIN"/>
    <property type="match status" value="1"/>
</dbReference>
<dbReference type="Pfam" id="PF00892">
    <property type="entry name" value="EamA"/>
    <property type="match status" value="2"/>
</dbReference>
<evidence type="ECO:0000256" key="1">
    <source>
        <dbReference type="SAM" id="Phobius"/>
    </source>
</evidence>
<dbReference type="PANTHER" id="PTHR22911">
    <property type="entry name" value="ACYL-MALONYL CONDENSING ENZYME-RELATED"/>
    <property type="match status" value="1"/>
</dbReference>
<evidence type="ECO:0000259" key="2">
    <source>
        <dbReference type="Pfam" id="PF00892"/>
    </source>
</evidence>
<keyword evidence="4" id="KW-1185">Reference proteome</keyword>
<feature type="transmembrane region" description="Helical" evidence="1">
    <location>
        <begin position="189"/>
        <end position="210"/>
    </location>
</feature>
<feature type="transmembrane region" description="Helical" evidence="1">
    <location>
        <begin position="216"/>
        <end position="236"/>
    </location>
</feature>
<reference evidence="3 4" key="1">
    <citation type="submission" date="2022-06" db="EMBL/GenBank/DDBJ databases">
        <title>Isolation of gut microbiota from human fecal samples.</title>
        <authorList>
            <person name="Pamer E.G."/>
            <person name="Barat B."/>
            <person name="Waligurski E."/>
            <person name="Medina S."/>
            <person name="Paddock L."/>
            <person name="Mostad J."/>
        </authorList>
    </citation>
    <scope>NUCLEOTIDE SEQUENCE [LARGE SCALE GENOMIC DNA]</scope>
    <source>
        <strain evidence="3 4">DFI.9.90</strain>
    </source>
</reference>
<gene>
    <name evidence="3" type="ORF">NE630_14545</name>
</gene>
<feature type="transmembrane region" description="Helical" evidence="1">
    <location>
        <begin position="128"/>
        <end position="145"/>
    </location>
</feature>
<keyword evidence="1" id="KW-0472">Membrane</keyword>
<dbReference type="SUPFAM" id="SSF103481">
    <property type="entry name" value="Multidrug resistance efflux transporter EmrE"/>
    <property type="match status" value="2"/>
</dbReference>
<feature type="domain" description="EamA" evidence="2">
    <location>
        <begin position="158"/>
        <end position="290"/>
    </location>
</feature>
<protein>
    <submittedName>
        <fullName evidence="3">DMT family transporter</fullName>
    </submittedName>
</protein>
<proteinExistence type="predicted"/>
<feature type="transmembrane region" description="Helical" evidence="1">
    <location>
        <begin position="274"/>
        <end position="291"/>
    </location>
</feature>
<dbReference type="RefSeq" id="WP_256182386.1">
    <property type="nucleotide sequence ID" value="NZ_DBEWVB010000218.1"/>
</dbReference>
<evidence type="ECO:0000313" key="3">
    <source>
        <dbReference type="EMBL" id="MCQ4815656.1"/>
    </source>
</evidence>
<dbReference type="InterPro" id="IPR000620">
    <property type="entry name" value="EamA_dom"/>
</dbReference>
<evidence type="ECO:0000313" key="4">
    <source>
        <dbReference type="Proteomes" id="UP001205919"/>
    </source>
</evidence>
<feature type="domain" description="EamA" evidence="2">
    <location>
        <begin position="9"/>
        <end position="144"/>
    </location>
</feature>
<dbReference type="AlphaFoldDB" id="A0AAW5K7C5"/>
<accession>A0AAW5K7C5</accession>
<feature type="transmembrane region" description="Helical" evidence="1">
    <location>
        <begin position="39"/>
        <end position="60"/>
    </location>
</feature>
<comment type="caution">
    <text evidence="3">The sequence shown here is derived from an EMBL/GenBank/DDBJ whole genome shotgun (WGS) entry which is preliminary data.</text>
</comment>
<dbReference type="GO" id="GO:0016020">
    <property type="term" value="C:membrane"/>
    <property type="evidence" value="ECO:0007669"/>
    <property type="project" value="InterPro"/>
</dbReference>
<dbReference type="EMBL" id="JANFYT010000048">
    <property type="protein sequence ID" value="MCQ4815656.1"/>
    <property type="molecule type" value="Genomic_DNA"/>
</dbReference>